<protein>
    <submittedName>
        <fullName evidence="2">DUF247 domain protein</fullName>
    </submittedName>
</protein>
<feature type="region of interest" description="Disordered" evidence="1">
    <location>
        <begin position="77"/>
        <end position="101"/>
    </location>
</feature>
<comment type="caution">
    <text evidence="2">The sequence shown here is derived from an EMBL/GenBank/DDBJ whole genome shotgun (WGS) entry which is preliminary data.</text>
</comment>
<keyword evidence="3" id="KW-1185">Reference proteome</keyword>
<organism evidence="2 3">
    <name type="scientific">Trifolium medium</name>
    <dbReference type="NCBI Taxonomy" id="97028"/>
    <lineage>
        <taxon>Eukaryota</taxon>
        <taxon>Viridiplantae</taxon>
        <taxon>Streptophyta</taxon>
        <taxon>Embryophyta</taxon>
        <taxon>Tracheophyta</taxon>
        <taxon>Spermatophyta</taxon>
        <taxon>Magnoliopsida</taxon>
        <taxon>eudicotyledons</taxon>
        <taxon>Gunneridae</taxon>
        <taxon>Pentapetalae</taxon>
        <taxon>rosids</taxon>
        <taxon>fabids</taxon>
        <taxon>Fabales</taxon>
        <taxon>Fabaceae</taxon>
        <taxon>Papilionoideae</taxon>
        <taxon>50 kb inversion clade</taxon>
        <taxon>NPAAA clade</taxon>
        <taxon>Hologalegina</taxon>
        <taxon>IRL clade</taxon>
        <taxon>Trifolieae</taxon>
        <taxon>Trifolium</taxon>
    </lineage>
</organism>
<name>A0A392Q392_9FABA</name>
<dbReference type="Pfam" id="PF03140">
    <property type="entry name" value="DUF247"/>
    <property type="match status" value="1"/>
</dbReference>
<evidence type="ECO:0000256" key="1">
    <source>
        <dbReference type="SAM" id="MobiDB-lite"/>
    </source>
</evidence>
<feature type="non-terminal residue" evidence="2">
    <location>
        <position position="101"/>
    </location>
</feature>
<reference evidence="2 3" key="1">
    <citation type="journal article" date="2018" name="Front. Plant Sci.">
        <title>Red Clover (Trifolium pratense) and Zigzag Clover (T. medium) - A Picture of Genomic Similarities and Differences.</title>
        <authorList>
            <person name="Dluhosova J."/>
            <person name="Istvanek J."/>
            <person name="Nedelnik J."/>
            <person name="Repkova J."/>
        </authorList>
    </citation>
    <scope>NUCLEOTIDE SEQUENCE [LARGE SCALE GENOMIC DNA]</scope>
    <source>
        <strain evidence="3">cv. 10/8</strain>
        <tissue evidence="2">Leaf</tissue>
    </source>
</reference>
<evidence type="ECO:0000313" key="2">
    <source>
        <dbReference type="EMBL" id="MCI18352.1"/>
    </source>
</evidence>
<accession>A0A392Q392</accession>
<proteinExistence type="predicted"/>
<dbReference type="Proteomes" id="UP000265520">
    <property type="component" value="Unassembled WGS sequence"/>
</dbReference>
<dbReference type="InterPro" id="IPR004158">
    <property type="entry name" value="DUF247_pln"/>
</dbReference>
<evidence type="ECO:0000313" key="3">
    <source>
        <dbReference type="Proteomes" id="UP000265520"/>
    </source>
</evidence>
<dbReference type="EMBL" id="LXQA010109765">
    <property type="protein sequence ID" value="MCI18352.1"/>
    <property type="molecule type" value="Genomic_DNA"/>
</dbReference>
<dbReference type="AlphaFoldDB" id="A0A392Q392"/>
<sequence length="101" mass="11864">MDVLLLENQIPYLVLKLLWKTENETELIDIMKNFLKCHHWAKATKLKDTMKSTLRSRLQYYQDTMKKFITSGFAVHKEEEHGAGNESESESELPTHLLDLQ</sequence>